<dbReference type="SUPFAM" id="SSF48452">
    <property type="entry name" value="TPR-like"/>
    <property type="match status" value="2"/>
</dbReference>
<name>B9XKG9_PEDPL</name>
<dbReference type="SMART" id="SM00028">
    <property type="entry name" value="TPR"/>
    <property type="match status" value="6"/>
</dbReference>
<keyword evidence="1 3" id="KW-0808">Transferase</keyword>
<dbReference type="InterPro" id="IPR027417">
    <property type="entry name" value="P-loop_NTPase"/>
</dbReference>
<feature type="repeat" description="TPR" evidence="2">
    <location>
        <begin position="82"/>
        <end position="115"/>
    </location>
</feature>
<sequence length="518" mass="58886">MSLRSQQIVPQNSLSALHTQTKQCIARYDYPGAIQVLQRAHKLDPDNDRILADLGSAQAKAYDFAAAEQSFEHAVRISRMKPDALLAVGHYWLEVRHYEAAIKYFQQILKESRIPVLTFVRLGEIFIRMRRLDDAVAIAERALRLYSQNESALLLRAKVHREQKQLADAERLLRMVTAKIGDNAEVRAGAWYELAAILDQQGQYDQAMAALLEAKALMRLTAGQAMKILRTKQGHLKQMQENVSATMVQRWRQFGTTDLQPSRRLALLCGHARSGTTLLEYVLDSHPQIVSADETSVYHNTAYNPIGRAVSSNSSFVSALEWIPARNMRQIRTDYFRGIESFLGQPIGDRLLVDKNPANTFDIPSIARIFPEQKFLVALRDPRDVCLSCFMQPVAILPDTASWLTLEGTMEHYALIMGLWQAWKPCLGAGAIEVRYEDMVENLEATTRPVLDFLGLPWDERLLRFNEHASGKIVRSPTFAEVTKPIFKSALGRWRNYQKYFEPHLEKLKPSLKAFGYA</sequence>
<organism evidence="3 4">
    <name type="scientific">Pedosphaera parvula (strain Ellin514)</name>
    <dbReference type="NCBI Taxonomy" id="320771"/>
    <lineage>
        <taxon>Bacteria</taxon>
        <taxon>Pseudomonadati</taxon>
        <taxon>Verrucomicrobiota</taxon>
        <taxon>Pedosphaerae</taxon>
        <taxon>Pedosphaerales</taxon>
        <taxon>Pedosphaeraceae</taxon>
        <taxon>Pedosphaera</taxon>
    </lineage>
</organism>
<dbReference type="RefSeq" id="WP_007416312.1">
    <property type="nucleotide sequence ID" value="NZ_ABOX02000025.1"/>
</dbReference>
<dbReference type="PROSITE" id="PS50005">
    <property type="entry name" value="TPR"/>
    <property type="match status" value="2"/>
</dbReference>
<dbReference type="InterPro" id="IPR019734">
    <property type="entry name" value="TPR_rpt"/>
</dbReference>
<dbReference type="PANTHER" id="PTHR12788">
    <property type="entry name" value="PROTEIN-TYROSINE SULFOTRANSFERASE 2"/>
    <property type="match status" value="1"/>
</dbReference>
<accession>B9XKG9</accession>
<evidence type="ECO:0000313" key="3">
    <source>
        <dbReference type="EMBL" id="EEF59639.1"/>
    </source>
</evidence>
<dbReference type="Proteomes" id="UP000003688">
    <property type="component" value="Unassembled WGS sequence"/>
</dbReference>
<proteinExistence type="predicted"/>
<evidence type="ECO:0000256" key="2">
    <source>
        <dbReference type="PROSITE-ProRule" id="PRU00339"/>
    </source>
</evidence>
<dbReference type="PANTHER" id="PTHR12788:SF10">
    <property type="entry name" value="PROTEIN-TYROSINE SULFOTRANSFERASE"/>
    <property type="match status" value="1"/>
</dbReference>
<keyword evidence="2" id="KW-0802">TPR repeat</keyword>
<comment type="caution">
    <text evidence="3">The sequence shown here is derived from an EMBL/GenBank/DDBJ whole genome shotgun (WGS) entry which is preliminary data.</text>
</comment>
<reference evidence="3 4" key="1">
    <citation type="journal article" date="2011" name="J. Bacteriol.">
        <title>Genome sequence of 'Pedosphaera parvula' Ellin514, an aerobic Verrucomicrobial isolate from pasture soil.</title>
        <authorList>
            <person name="Kant R."/>
            <person name="van Passel M.W."/>
            <person name="Sangwan P."/>
            <person name="Palva A."/>
            <person name="Lucas S."/>
            <person name="Copeland A."/>
            <person name="Lapidus A."/>
            <person name="Glavina Del Rio T."/>
            <person name="Dalin E."/>
            <person name="Tice H."/>
            <person name="Bruce D."/>
            <person name="Goodwin L."/>
            <person name="Pitluck S."/>
            <person name="Chertkov O."/>
            <person name="Larimer F.W."/>
            <person name="Land M.L."/>
            <person name="Hauser L."/>
            <person name="Brettin T.S."/>
            <person name="Detter J.C."/>
            <person name="Han S."/>
            <person name="de Vos W.M."/>
            <person name="Janssen P.H."/>
            <person name="Smidt H."/>
        </authorList>
    </citation>
    <scope>NUCLEOTIDE SEQUENCE [LARGE SCALE GENOMIC DNA]</scope>
    <source>
        <strain evidence="3 4">Ellin514</strain>
    </source>
</reference>
<feature type="repeat" description="TPR" evidence="2">
    <location>
        <begin position="116"/>
        <end position="149"/>
    </location>
</feature>
<gene>
    <name evidence="3" type="ORF">Cflav_PD2628</name>
</gene>
<dbReference type="Pfam" id="PF14559">
    <property type="entry name" value="TPR_19"/>
    <property type="match status" value="1"/>
</dbReference>
<dbReference type="OrthoDB" id="180518at2"/>
<dbReference type="InterPro" id="IPR011990">
    <property type="entry name" value="TPR-like_helical_dom_sf"/>
</dbReference>
<evidence type="ECO:0000256" key="1">
    <source>
        <dbReference type="ARBA" id="ARBA00022679"/>
    </source>
</evidence>
<protein>
    <submittedName>
        <fullName evidence="3">Sulfotransferase</fullName>
    </submittedName>
</protein>
<dbReference type="EMBL" id="ABOX02000025">
    <property type="protein sequence ID" value="EEF59639.1"/>
    <property type="molecule type" value="Genomic_DNA"/>
</dbReference>
<dbReference type="AlphaFoldDB" id="B9XKG9"/>
<dbReference type="Gene3D" id="3.40.50.300">
    <property type="entry name" value="P-loop containing nucleotide triphosphate hydrolases"/>
    <property type="match status" value="1"/>
</dbReference>
<dbReference type="Pfam" id="PF13469">
    <property type="entry name" value="Sulfotransfer_3"/>
    <property type="match status" value="1"/>
</dbReference>
<dbReference type="STRING" id="320771.Cflav_PD2628"/>
<dbReference type="SUPFAM" id="SSF52540">
    <property type="entry name" value="P-loop containing nucleoside triphosphate hydrolases"/>
    <property type="match status" value="1"/>
</dbReference>
<dbReference type="Gene3D" id="1.25.40.10">
    <property type="entry name" value="Tetratricopeptide repeat domain"/>
    <property type="match status" value="2"/>
</dbReference>
<dbReference type="InterPro" id="IPR026634">
    <property type="entry name" value="TPST-like"/>
</dbReference>
<dbReference type="GO" id="GO:0008476">
    <property type="term" value="F:protein-tyrosine sulfotransferase activity"/>
    <property type="evidence" value="ECO:0007669"/>
    <property type="project" value="InterPro"/>
</dbReference>
<evidence type="ECO:0000313" key="4">
    <source>
        <dbReference type="Proteomes" id="UP000003688"/>
    </source>
</evidence>
<keyword evidence="4" id="KW-1185">Reference proteome</keyword>